<comment type="cofactor">
    <cofactor evidence="6">
        <name>Mg(2+)</name>
        <dbReference type="ChEBI" id="CHEBI:18420"/>
    </cofactor>
    <text evidence="6">Can also use Mn(2+) ion.</text>
</comment>
<dbReference type="Gene3D" id="3.20.20.60">
    <property type="entry name" value="Phosphoenolpyruvate-binding domains"/>
    <property type="match status" value="1"/>
</dbReference>
<evidence type="ECO:0000256" key="1">
    <source>
        <dbReference type="ARBA" id="ARBA00005704"/>
    </source>
</evidence>
<name>A0AAD4MDX9_9AGAM</name>
<dbReference type="GO" id="GO:0019629">
    <property type="term" value="P:propionate catabolic process, 2-methylcitrate cycle"/>
    <property type="evidence" value="ECO:0007669"/>
    <property type="project" value="TreeGrafter"/>
</dbReference>
<keyword evidence="2 3" id="KW-0456">Lyase</keyword>
<evidence type="ECO:0000256" key="5">
    <source>
        <dbReference type="PIRSR" id="PIRSR001362-2"/>
    </source>
</evidence>
<dbReference type="InterPro" id="IPR039556">
    <property type="entry name" value="ICL/PEPM"/>
</dbReference>
<comment type="similarity">
    <text evidence="1 3">Belongs to the isocitrate lyase/PEP mutase superfamily. Isocitrate lyase family.</text>
</comment>
<feature type="binding site" evidence="5">
    <location>
        <begin position="265"/>
        <end position="266"/>
    </location>
    <ligand>
        <name>substrate</name>
    </ligand>
</feature>
<dbReference type="InterPro" id="IPR018523">
    <property type="entry name" value="Isocitrate_lyase_ph_CS"/>
</dbReference>
<feature type="binding site" evidence="6">
    <location>
        <position position="226"/>
    </location>
    <ligand>
        <name>Mg(2+)</name>
        <dbReference type="ChEBI" id="CHEBI:18420"/>
    </ligand>
</feature>
<reference evidence="7" key="1">
    <citation type="journal article" date="2022" name="New Phytol.">
        <title>Evolutionary transition to the ectomycorrhizal habit in the genomes of a hyperdiverse lineage of mushroom-forming fungi.</title>
        <authorList>
            <person name="Looney B."/>
            <person name="Miyauchi S."/>
            <person name="Morin E."/>
            <person name="Drula E."/>
            <person name="Courty P.E."/>
            <person name="Kohler A."/>
            <person name="Kuo A."/>
            <person name="LaButti K."/>
            <person name="Pangilinan J."/>
            <person name="Lipzen A."/>
            <person name="Riley R."/>
            <person name="Andreopoulos W."/>
            <person name="He G."/>
            <person name="Johnson J."/>
            <person name="Nolan M."/>
            <person name="Tritt A."/>
            <person name="Barry K.W."/>
            <person name="Grigoriev I.V."/>
            <person name="Nagy L.G."/>
            <person name="Hibbett D."/>
            <person name="Henrissat B."/>
            <person name="Matheny P.B."/>
            <person name="Labbe J."/>
            <person name="Martin F.M."/>
        </authorList>
    </citation>
    <scope>NUCLEOTIDE SEQUENCE</scope>
    <source>
        <strain evidence="7">BPL690</strain>
    </source>
</reference>
<dbReference type="Pfam" id="PF00463">
    <property type="entry name" value="ICL"/>
    <property type="match status" value="1"/>
</dbReference>
<dbReference type="NCBIfam" id="TIGR01346">
    <property type="entry name" value="isocit_lyase"/>
    <property type="match status" value="1"/>
</dbReference>
<dbReference type="GO" id="GO:0046421">
    <property type="term" value="F:methylisocitrate lyase activity"/>
    <property type="evidence" value="ECO:0007669"/>
    <property type="project" value="TreeGrafter"/>
</dbReference>
<keyword evidence="8" id="KW-1185">Reference proteome</keyword>
<dbReference type="SUPFAM" id="SSF51621">
    <property type="entry name" value="Phosphoenolpyruvate/pyruvate domain"/>
    <property type="match status" value="1"/>
</dbReference>
<evidence type="ECO:0000313" key="8">
    <source>
        <dbReference type="Proteomes" id="UP001203297"/>
    </source>
</evidence>
<organism evidence="7 8">
    <name type="scientific">Multifurca ochricompacta</name>
    <dbReference type="NCBI Taxonomy" id="376703"/>
    <lineage>
        <taxon>Eukaryota</taxon>
        <taxon>Fungi</taxon>
        <taxon>Dikarya</taxon>
        <taxon>Basidiomycota</taxon>
        <taxon>Agaricomycotina</taxon>
        <taxon>Agaricomycetes</taxon>
        <taxon>Russulales</taxon>
        <taxon>Russulaceae</taxon>
        <taxon>Multifurca</taxon>
    </lineage>
</organism>
<comment type="caution">
    <text evidence="7">The sequence shown here is derived from an EMBL/GenBank/DDBJ whole genome shotgun (WGS) entry which is preliminary data.</text>
</comment>
<feature type="binding site" evidence="5">
    <location>
        <begin position="154"/>
        <end position="156"/>
    </location>
    <ligand>
        <name>substrate</name>
    </ligand>
</feature>
<dbReference type="Gene3D" id="1.10.10.850">
    <property type="match status" value="1"/>
</dbReference>
<accession>A0AAD4MDX9</accession>
<dbReference type="AlphaFoldDB" id="A0AAD4MDX9"/>
<dbReference type="EMBL" id="WTXG01000001">
    <property type="protein sequence ID" value="KAI0308094.1"/>
    <property type="molecule type" value="Genomic_DNA"/>
</dbReference>
<proteinExistence type="inferred from homology"/>
<dbReference type="InterPro" id="IPR015813">
    <property type="entry name" value="Pyrv/PenolPyrv_kinase-like_dom"/>
</dbReference>
<sequence>MVRPTAVPRPIPRGLQTSDLPTSTATIFLSPSHNVSNIETLSSYGSYPRPIALSLDAPTSSEESDAFNSRVVAIEAFFSQPRFSGLSRPYSAAAVASKQGSLPPLPLPSTLLADKLYATFDRAAKDGKPVHTLGAIDPVQMTQMAQWLEVVYVSGWAASSLLTTANNEVGPDLGDYPYTTVPNQVHRLFRAQQLHDRKHYDTRLEASPEGRANMPYIDYLRPIIADADTGHGGTSAVMKLVKLFAESGASAIHLEDQLHGGKKCGHLSGKVVVPTSAHIARLVASRFQLDLLQHTMLLIARTDAESARLLSSTVDARDHPYIRGVRTRLPDGSRRLALAEVLDRAEAEGQCGAEIDDLEAKWLSGVNLITFDEAVEQAIQESSNITPQQKALAFQRYVEAVSGKSNTEARDVAASIVGSQVDWDWDLPRTREGYYHTTGGIDAAVSRALAFAPYADMIWLETKKPDLNQARSFARQIHEKFPGKWLVYNLSPSFNWGAHGYSDADLKRFIWDLAREGFVLQLVSLAGLHSNAVGFAELAQRFKTDGMLAYVETVQRKEKEIGCDVLTHQKWSGADYIDRILSTLASGSSSTSSRGKDSTEHSF</sequence>
<dbReference type="GO" id="GO:0046872">
    <property type="term" value="F:metal ion binding"/>
    <property type="evidence" value="ECO:0007669"/>
    <property type="project" value="UniProtKB-KW"/>
</dbReference>
<feature type="binding site" evidence="5">
    <location>
        <begin position="489"/>
        <end position="493"/>
    </location>
    <ligand>
        <name>substrate</name>
    </ligand>
</feature>
<keyword evidence="6" id="KW-0479">Metal-binding</keyword>
<evidence type="ECO:0000256" key="3">
    <source>
        <dbReference type="PIRNR" id="PIRNR001362"/>
    </source>
</evidence>
<dbReference type="CDD" id="cd00377">
    <property type="entry name" value="ICL_PEPM"/>
    <property type="match status" value="1"/>
</dbReference>
<evidence type="ECO:0000313" key="7">
    <source>
        <dbReference type="EMBL" id="KAI0308094.1"/>
    </source>
</evidence>
<keyword evidence="6" id="KW-0460">Magnesium</keyword>
<dbReference type="Proteomes" id="UP001203297">
    <property type="component" value="Unassembled WGS sequence"/>
</dbReference>
<evidence type="ECO:0000256" key="2">
    <source>
        <dbReference type="ARBA" id="ARBA00023239"/>
    </source>
</evidence>
<dbReference type="GO" id="GO:0005759">
    <property type="term" value="C:mitochondrial matrix"/>
    <property type="evidence" value="ECO:0007669"/>
    <property type="project" value="TreeGrafter"/>
</dbReference>
<protein>
    <recommendedName>
        <fullName evidence="3">Isocitrate lyase</fullName>
    </recommendedName>
</protein>
<dbReference type="InterPro" id="IPR040442">
    <property type="entry name" value="Pyrv_kinase-like_dom_sf"/>
</dbReference>
<feature type="active site" description="Proton acceptor" evidence="4">
    <location>
        <position position="264"/>
    </location>
</feature>
<dbReference type="PIRSF" id="PIRSF001362">
    <property type="entry name" value="Isocit_lyase"/>
    <property type="match status" value="1"/>
</dbReference>
<dbReference type="PANTHER" id="PTHR21631">
    <property type="entry name" value="ISOCITRATE LYASE/MALATE SYNTHASE"/>
    <property type="match status" value="1"/>
</dbReference>
<dbReference type="GO" id="GO:0004451">
    <property type="term" value="F:isocitrate lyase activity"/>
    <property type="evidence" value="ECO:0007669"/>
    <property type="project" value="InterPro"/>
</dbReference>
<dbReference type="InterPro" id="IPR006254">
    <property type="entry name" value="Isocitrate_lyase"/>
</dbReference>
<dbReference type="FunFam" id="1.10.10.850:FF:000001">
    <property type="entry name" value="Isocitrate lyase"/>
    <property type="match status" value="1"/>
</dbReference>
<feature type="binding site" evidence="5">
    <location>
        <position position="524"/>
    </location>
    <ligand>
        <name>substrate</name>
    </ligand>
</feature>
<dbReference type="PANTHER" id="PTHR21631:SF13">
    <property type="entry name" value="MITOCHONDRIAL 2-METHYLISOCITRATE LYASE ICL2"/>
    <property type="match status" value="1"/>
</dbReference>
<gene>
    <name evidence="7" type="ORF">B0F90DRAFT_1832649</name>
</gene>
<evidence type="ECO:0000256" key="6">
    <source>
        <dbReference type="PIRSR" id="PIRSR001362-3"/>
    </source>
</evidence>
<dbReference type="PROSITE" id="PS00161">
    <property type="entry name" value="ISOCITRATE_LYASE"/>
    <property type="match status" value="1"/>
</dbReference>
<feature type="binding site" evidence="5">
    <location>
        <position position="301"/>
    </location>
    <ligand>
        <name>substrate</name>
    </ligand>
</feature>
<evidence type="ECO:0000256" key="4">
    <source>
        <dbReference type="PIRSR" id="PIRSR001362-1"/>
    </source>
</evidence>